<evidence type="ECO:0000256" key="4">
    <source>
        <dbReference type="ARBA" id="ARBA00022475"/>
    </source>
</evidence>
<accession>A0AAF1BR40</accession>
<dbReference type="EMBL" id="CP136958">
    <property type="protein sequence ID" value="WOT01383.1"/>
    <property type="molecule type" value="Genomic_DNA"/>
</dbReference>
<evidence type="ECO:0000313" key="11">
    <source>
        <dbReference type="Proteomes" id="UP000234560"/>
    </source>
</evidence>
<dbReference type="RefSeq" id="WP_101677913.1">
    <property type="nucleotide sequence ID" value="NZ_CP136958.1"/>
</dbReference>
<dbReference type="GO" id="GO:0005886">
    <property type="term" value="C:plasma membrane"/>
    <property type="evidence" value="ECO:0007669"/>
    <property type="project" value="UniProtKB-SubCell"/>
</dbReference>
<feature type="region of interest" description="Disordered" evidence="8">
    <location>
        <begin position="1"/>
        <end position="48"/>
    </location>
</feature>
<feature type="transmembrane region" description="Helical" evidence="9">
    <location>
        <begin position="60"/>
        <end position="83"/>
    </location>
</feature>
<dbReference type="InterPro" id="IPR000522">
    <property type="entry name" value="ABC_transptr_permease_BtuC"/>
</dbReference>
<organism evidence="10 11">
    <name type="scientific">Corynebacterium pyruviciproducens</name>
    <dbReference type="NCBI Taxonomy" id="598660"/>
    <lineage>
        <taxon>Bacteria</taxon>
        <taxon>Bacillati</taxon>
        <taxon>Actinomycetota</taxon>
        <taxon>Actinomycetes</taxon>
        <taxon>Mycobacteriales</taxon>
        <taxon>Corynebacteriaceae</taxon>
        <taxon>Corynebacterium</taxon>
    </lineage>
</organism>
<dbReference type="Gene3D" id="1.10.3470.10">
    <property type="entry name" value="ABC transporter involved in vitamin B12 uptake, BtuC"/>
    <property type="match status" value="1"/>
</dbReference>
<feature type="transmembrane region" description="Helical" evidence="9">
    <location>
        <begin position="353"/>
        <end position="373"/>
    </location>
</feature>
<keyword evidence="7 9" id="KW-0472">Membrane</keyword>
<feature type="transmembrane region" description="Helical" evidence="9">
    <location>
        <begin position="283"/>
        <end position="316"/>
    </location>
</feature>
<reference evidence="10" key="2">
    <citation type="submission" date="2023-10" db="EMBL/GenBank/DDBJ databases">
        <authorList>
            <person name="Choi B."/>
        </authorList>
    </citation>
    <scope>NUCLEOTIDE SEQUENCE</scope>
    <source>
        <strain evidence="10">UMB0763</strain>
    </source>
</reference>
<dbReference type="PANTHER" id="PTHR30472">
    <property type="entry name" value="FERRIC ENTEROBACTIN TRANSPORT SYSTEM PERMEASE PROTEIN"/>
    <property type="match status" value="1"/>
</dbReference>
<keyword evidence="6 9" id="KW-1133">Transmembrane helix</keyword>
<feature type="transmembrane region" description="Helical" evidence="9">
    <location>
        <begin position="193"/>
        <end position="214"/>
    </location>
</feature>
<evidence type="ECO:0000256" key="6">
    <source>
        <dbReference type="ARBA" id="ARBA00022989"/>
    </source>
</evidence>
<dbReference type="GO" id="GO:0033214">
    <property type="term" value="P:siderophore-iron import into cell"/>
    <property type="evidence" value="ECO:0007669"/>
    <property type="project" value="TreeGrafter"/>
</dbReference>
<sequence length="379" mass="40534">MLQQENKAVRTVNIPTRQRPGGDPAGMPINQGRVGEGEAASSTQRVRPPLGPFGTARGRAIYRVTFIAITAASILFTVGLLAYNNPMEFGTRGFWLIAERRANAVIAMAIVAVCQALSTVCFHTVTANRILTPSIMGFESLYRLIATATVFFFGAATLAKFEGVALFLVQIALMIGLSLALYGWLFVGGVKNLHLMLLVGIVIGGGLGSVSTFMQRMLYPSEFDVLAARLFGSVNNADADLFPIAIPLVVAAALGLLAMAGPLNLVSLGESIATNLGVNYKRVVIQVLALVSVLMAVSTSLVGPMTFLGFLVATLTYQACDTYDHRRLLPMSIVMCYAVLTGAYFIMNNFFHAQGVVSVVIELVGGAAFLWVIMKKGRL</sequence>
<evidence type="ECO:0000256" key="8">
    <source>
        <dbReference type="SAM" id="MobiDB-lite"/>
    </source>
</evidence>
<name>A0AAF1BR40_9CORY</name>
<evidence type="ECO:0000256" key="7">
    <source>
        <dbReference type="ARBA" id="ARBA00023136"/>
    </source>
</evidence>
<feature type="transmembrane region" description="Helical" evidence="9">
    <location>
        <begin position="166"/>
        <end position="187"/>
    </location>
</feature>
<dbReference type="GO" id="GO:0022857">
    <property type="term" value="F:transmembrane transporter activity"/>
    <property type="evidence" value="ECO:0007669"/>
    <property type="project" value="InterPro"/>
</dbReference>
<feature type="transmembrane region" description="Helical" evidence="9">
    <location>
        <begin position="140"/>
        <end position="159"/>
    </location>
</feature>
<dbReference type="AlphaFoldDB" id="A0AAF1BR40"/>
<gene>
    <name evidence="10" type="ORF">CYJ47_08870</name>
</gene>
<keyword evidence="5 9" id="KW-0812">Transmembrane</keyword>
<evidence type="ECO:0000256" key="9">
    <source>
        <dbReference type="SAM" id="Phobius"/>
    </source>
</evidence>
<protein>
    <submittedName>
        <fullName evidence="10">Iron chelate uptake ABC transporter family permease subunit</fullName>
    </submittedName>
</protein>
<dbReference type="SUPFAM" id="SSF81345">
    <property type="entry name" value="ABC transporter involved in vitamin B12 uptake, BtuC"/>
    <property type="match status" value="1"/>
</dbReference>
<evidence type="ECO:0000256" key="1">
    <source>
        <dbReference type="ARBA" id="ARBA00004651"/>
    </source>
</evidence>
<feature type="transmembrane region" description="Helical" evidence="9">
    <location>
        <begin position="241"/>
        <end position="263"/>
    </location>
</feature>
<evidence type="ECO:0000313" key="10">
    <source>
        <dbReference type="EMBL" id="WOT01383.1"/>
    </source>
</evidence>
<dbReference type="KEGG" id="cpyr:CYJ47_08870"/>
<evidence type="ECO:0000256" key="3">
    <source>
        <dbReference type="ARBA" id="ARBA00022448"/>
    </source>
</evidence>
<reference evidence="10" key="1">
    <citation type="submission" date="2017-12" db="EMBL/GenBank/DDBJ databases">
        <authorList>
            <person name="Thomas-White K."/>
            <person name="Wolfe A.J."/>
        </authorList>
    </citation>
    <scope>NUCLEOTIDE SEQUENCE</scope>
    <source>
        <strain evidence="10">UMB0763</strain>
    </source>
</reference>
<feature type="transmembrane region" description="Helical" evidence="9">
    <location>
        <begin position="104"/>
        <end position="125"/>
    </location>
</feature>
<feature type="transmembrane region" description="Helical" evidence="9">
    <location>
        <begin position="328"/>
        <end position="347"/>
    </location>
</feature>
<dbReference type="Proteomes" id="UP000234560">
    <property type="component" value="Chromosome"/>
</dbReference>
<comment type="similarity">
    <text evidence="2">Belongs to the binding-protein-dependent transport system permease family. FecCD subfamily.</text>
</comment>
<dbReference type="PANTHER" id="PTHR30472:SF19">
    <property type="entry name" value="PETROBACTIN IMPORT SYSTEM PERMEASE PROTEIN YCLO"/>
    <property type="match status" value="1"/>
</dbReference>
<proteinExistence type="inferred from homology"/>
<comment type="subcellular location">
    <subcellularLocation>
        <location evidence="1">Cell membrane</location>
        <topology evidence="1">Multi-pass membrane protein</topology>
    </subcellularLocation>
</comment>
<dbReference type="Pfam" id="PF01032">
    <property type="entry name" value="FecCD"/>
    <property type="match status" value="1"/>
</dbReference>
<evidence type="ECO:0000256" key="2">
    <source>
        <dbReference type="ARBA" id="ARBA00007935"/>
    </source>
</evidence>
<keyword evidence="3" id="KW-0813">Transport</keyword>
<dbReference type="InterPro" id="IPR037294">
    <property type="entry name" value="ABC_BtuC-like"/>
</dbReference>
<evidence type="ECO:0000256" key="5">
    <source>
        <dbReference type="ARBA" id="ARBA00022692"/>
    </source>
</evidence>
<keyword evidence="4" id="KW-1003">Cell membrane</keyword>